<dbReference type="AlphaFoldDB" id="A0A6A4NA37"/>
<feature type="domain" description="Peptidase S8/S53" evidence="9">
    <location>
        <begin position="17"/>
        <end position="425"/>
    </location>
</feature>
<keyword evidence="3" id="KW-0964">Secreted</keyword>
<comment type="caution">
    <text evidence="8">Lacks conserved residue(s) required for the propagation of feature annotation.</text>
</comment>
<keyword evidence="5" id="KW-0732">Signal</keyword>
<evidence type="ECO:0000259" key="10">
    <source>
        <dbReference type="Pfam" id="PF17766"/>
    </source>
</evidence>
<organism evidence="11 12">
    <name type="scientific">Lupinus albus</name>
    <name type="common">White lupine</name>
    <name type="synonym">Lupinus termis</name>
    <dbReference type="NCBI Taxonomy" id="3870"/>
    <lineage>
        <taxon>Eukaryota</taxon>
        <taxon>Viridiplantae</taxon>
        <taxon>Streptophyta</taxon>
        <taxon>Embryophyta</taxon>
        <taxon>Tracheophyta</taxon>
        <taxon>Spermatophyta</taxon>
        <taxon>Magnoliopsida</taxon>
        <taxon>eudicotyledons</taxon>
        <taxon>Gunneridae</taxon>
        <taxon>Pentapetalae</taxon>
        <taxon>rosids</taxon>
        <taxon>fabids</taxon>
        <taxon>Fabales</taxon>
        <taxon>Fabaceae</taxon>
        <taxon>Papilionoideae</taxon>
        <taxon>50 kb inversion clade</taxon>
        <taxon>genistoids sensu lato</taxon>
        <taxon>core genistoids</taxon>
        <taxon>Genisteae</taxon>
        <taxon>Lupinus</taxon>
    </lineage>
</organism>
<dbReference type="SUPFAM" id="SSF52743">
    <property type="entry name" value="Subtilisin-like"/>
    <property type="match status" value="1"/>
</dbReference>
<dbReference type="Gene3D" id="2.60.40.2310">
    <property type="match status" value="1"/>
</dbReference>
<evidence type="ECO:0000256" key="6">
    <source>
        <dbReference type="ARBA" id="ARBA00022801"/>
    </source>
</evidence>
<comment type="subcellular location">
    <subcellularLocation>
        <location evidence="1">Secreted</location>
    </subcellularLocation>
</comment>
<dbReference type="Gene3D" id="3.40.50.200">
    <property type="entry name" value="Peptidase S8/S53 domain"/>
    <property type="match status" value="1"/>
</dbReference>
<comment type="caution">
    <text evidence="11">The sequence shown here is derived from an EMBL/GenBank/DDBJ whole genome shotgun (WGS) entry which is preliminary data.</text>
</comment>
<evidence type="ECO:0000313" key="11">
    <source>
        <dbReference type="EMBL" id="KAE9590696.1"/>
    </source>
</evidence>
<dbReference type="GO" id="GO:0006508">
    <property type="term" value="P:proteolysis"/>
    <property type="evidence" value="ECO:0007669"/>
    <property type="project" value="UniProtKB-KW"/>
</dbReference>
<dbReference type="PRINTS" id="PR00723">
    <property type="entry name" value="SUBTILISIN"/>
</dbReference>
<dbReference type="Proteomes" id="UP000447434">
    <property type="component" value="Chromosome 20"/>
</dbReference>
<comment type="similarity">
    <text evidence="2 8">Belongs to the peptidase S8 family.</text>
</comment>
<dbReference type="Pfam" id="PF00082">
    <property type="entry name" value="Peptidase_S8"/>
    <property type="match status" value="1"/>
</dbReference>
<dbReference type="InterPro" id="IPR000209">
    <property type="entry name" value="Peptidase_S8/S53_dom"/>
</dbReference>
<dbReference type="GO" id="GO:0005576">
    <property type="term" value="C:extracellular region"/>
    <property type="evidence" value="ECO:0007669"/>
    <property type="project" value="UniProtKB-SubCell"/>
</dbReference>
<dbReference type="InterPro" id="IPR034197">
    <property type="entry name" value="Peptidases_S8_3"/>
</dbReference>
<keyword evidence="7" id="KW-0720">Serine protease</keyword>
<gene>
    <name evidence="11" type="ORF">Lalb_Chr20g0110391</name>
</gene>
<dbReference type="PROSITE" id="PS00138">
    <property type="entry name" value="SUBTILASE_SER"/>
    <property type="match status" value="1"/>
</dbReference>
<evidence type="ECO:0000256" key="8">
    <source>
        <dbReference type="PROSITE-ProRule" id="PRU01240"/>
    </source>
</evidence>
<accession>A0A6A4NA37</accession>
<dbReference type="OrthoDB" id="206201at2759"/>
<dbReference type="InterPro" id="IPR041469">
    <property type="entry name" value="Subtilisin-like_FN3"/>
</dbReference>
<dbReference type="Pfam" id="PF17766">
    <property type="entry name" value="fn3_6"/>
    <property type="match status" value="1"/>
</dbReference>
<keyword evidence="6" id="KW-0378">Hydrolase</keyword>
<dbReference type="CDD" id="cd04852">
    <property type="entry name" value="Peptidases_S8_3"/>
    <property type="match status" value="1"/>
</dbReference>
<keyword evidence="4" id="KW-0645">Protease</keyword>
<evidence type="ECO:0000256" key="4">
    <source>
        <dbReference type="ARBA" id="ARBA00022670"/>
    </source>
</evidence>
<evidence type="ECO:0000256" key="2">
    <source>
        <dbReference type="ARBA" id="ARBA00011073"/>
    </source>
</evidence>
<evidence type="ECO:0000259" key="9">
    <source>
        <dbReference type="Pfam" id="PF00082"/>
    </source>
</evidence>
<dbReference type="InterPro" id="IPR045051">
    <property type="entry name" value="SBT"/>
</dbReference>
<dbReference type="InterPro" id="IPR015500">
    <property type="entry name" value="Peptidase_S8_subtilisin-rel"/>
</dbReference>
<sequence length="581" mass="63183">MINRKLIGARYFYEGYKTYRNKTMSYNSARDYDGHGTHTLSTAAGNFVSGVSVFGNGNGTASGASPNARVVSYKAIWEDFGYDADILAAFEAAIADGVDVLSISVGGQRLTDYWENTLSIGSFHAFLNGLVVVNSAGNDGPTPYTVINTAPWVITVGASTTDREFTNNVTLGDNTTLQGVSISMFGLSSHELYPLINASDAKADNASSKYAYLCDKTDIDPKKIRGKILICFADTGDQKWVEQTEAVGVISLVDESFTHIHPATLMLPAAKLNYTNSKYLLNYINQTKSPMATISKAETKLDIKSPLRMGAFSSRGPNPIEPRILKPDVTAPGVNIIAANTEKETIPGSTNKNRNTPFKMISGTSMSCPHVAGLVVLLKALHPDWSSAAIKSAIITTATPLDNSGRPILEDNTQEEATPFSYGAGHIQPNLAADPGLVYDLMTNDYLNFLCAHGYSSSTIGSLYRGFYVCPKHFKLANFNYPSITIINLDLGHSIKVTRTLTNVGSPSTYSVHIKVPDEVIVSVEPRILMFHQKGDKKDFRVTLSLKPQINNKASYFFGSLVWTDGKHNVRSPITVKNSRH</sequence>
<dbReference type="CDD" id="cd02120">
    <property type="entry name" value="PA_subtilisin_like"/>
    <property type="match status" value="1"/>
</dbReference>
<dbReference type="InterPro" id="IPR036852">
    <property type="entry name" value="Peptidase_S8/S53_dom_sf"/>
</dbReference>
<dbReference type="PROSITE" id="PS51892">
    <property type="entry name" value="SUBTILASE"/>
    <property type="match status" value="1"/>
</dbReference>
<evidence type="ECO:0000313" key="12">
    <source>
        <dbReference type="Proteomes" id="UP000447434"/>
    </source>
</evidence>
<dbReference type="PANTHER" id="PTHR10795">
    <property type="entry name" value="PROPROTEIN CONVERTASE SUBTILISIN/KEXIN"/>
    <property type="match status" value="1"/>
</dbReference>
<evidence type="ECO:0000256" key="3">
    <source>
        <dbReference type="ARBA" id="ARBA00022525"/>
    </source>
</evidence>
<dbReference type="InterPro" id="IPR023828">
    <property type="entry name" value="Peptidase_S8_Ser-AS"/>
</dbReference>
<protein>
    <submittedName>
        <fullName evidence="11">Putative cucumisin</fullName>
    </submittedName>
</protein>
<proteinExistence type="inferred from homology"/>
<reference evidence="12" key="1">
    <citation type="journal article" date="2020" name="Nat. Commun.">
        <title>Genome sequence of the cluster root forming white lupin.</title>
        <authorList>
            <person name="Hufnagel B."/>
            <person name="Marques A."/>
            <person name="Soriano A."/>
            <person name="Marques L."/>
            <person name="Divol F."/>
            <person name="Doumas P."/>
            <person name="Sallet E."/>
            <person name="Mancinotti D."/>
            <person name="Carrere S."/>
            <person name="Marande W."/>
            <person name="Arribat S."/>
            <person name="Keller J."/>
            <person name="Huneau C."/>
            <person name="Blein T."/>
            <person name="Aime D."/>
            <person name="Laguerre M."/>
            <person name="Taylor J."/>
            <person name="Schubert V."/>
            <person name="Nelson M."/>
            <person name="Geu-Flores F."/>
            <person name="Crespi M."/>
            <person name="Gallardo-Guerrero K."/>
            <person name="Delaux P.-M."/>
            <person name="Salse J."/>
            <person name="Berges H."/>
            <person name="Guyot R."/>
            <person name="Gouzy J."/>
            <person name="Peret B."/>
        </authorList>
    </citation>
    <scope>NUCLEOTIDE SEQUENCE [LARGE SCALE GENOMIC DNA]</scope>
    <source>
        <strain evidence="12">cv. Amiga</strain>
    </source>
</reference>
<dbReference type="FunFam" id="2.60.40.2310:FF:000001">
    <property type="entry name" value="Subtilisin-like protease SBT1.5"/>
    <property type="match status" value="1"/>
</dbReference>
<dbReference type="EMBL" id="WOCE01000020">
    <property type="protein sequence ID" value="KAE9590696.1"/>
    <property type="molecule type" value="Genomic_DNA"/>
</dbReference>
<evidence type="ECO:0000256" key="5">
    <source>
        <dbReference type="ARBA" id="ARBA00022729"/>
    </source>
</evidence>
<name>A0A6A4NA37_LUPAL</name>
<evidence type="ECO:0000256" key="1">
    <source>
        <dbReference type="ARBA" id="ARBA00004613"/>
    </source>
</evidence>
<feature type="domain" description="Subtilisin-like protease fibronectin type-III" evidence="10">
    <location>
        <begin position="478"/>
        <end position="576"/>
    </location>
</feature>
<dbReference type="GO" id="GO:0004252">
    <property type="term" value="F:serine-type endopeptidase activity"/>
    <property type="evidence" value="ECO:0007669"/>
    <property type="project" value="InterPro"/>
</dbReference>
<keyword evidence="12" id="KW-1185">Reference proteome</keyword>
<dbReference type="Gene3D" id="3.50.30.30">
    <property type="match status" value="1"/>
</dbReference>
<evidence type="ECO:0000256" key="7">
    <source>
        <dbReference type="ARBA" id="ARBA00022825"/>
    </source>
</evidence>